<dbReference type="FunFam" id="3.30.420.10:FF:000063">
    <property type="entry name" value="Retrovirus-related Pol polyprotein from transposon 297-like Protein"/>
    <property type="match status" value="1"/>
</dbReference>
<evidence type="ECO:0000256" key="10">
    <source>
        <dbReference type="PROSITE-ProRule" id="PRU00047"/>
    </source>
</evidence>
<keyword evidence="4" id="KW-0548">Nucleotidyltransferase</keyword>
<keyword evidence="5" id="KW-0540">Nuclease</keyword>
<dbReference type="Pfam" id="PF17921">
    <property type="entry name" value="Integrase_H2C2"/>
    <property type="match status" value="1"/>
</dbReference>
<keyword evidence="7" id="KW-0378">Hydrolase</keyword>
<dbReference type="RefSeq" id="XP_031440293.1">
    <property type="nucleotide sequence ID" value="XM_031584433.1"/>
</dbReference>
<dbReference type="CDD" id="cd09274">
    <property type="entry name" value="RNase_HI_RT_Ty3"/>
    <property type="match status" value="1"/>
</dbReference>
<dbReference type="SMART" id="SM00343">
    <property type="entry name" value="ZnF_C2HC"/>
    <property type="match status" value="2"/>
</dbReference>
<comment type="similarity">
    <text evidence="1">Belongs to the beta type-B retroviral polymerase family. HERV class-II K(HML-2) pol subfamily.</text>
</comment>
<evidence type="ECO:0000256" key="7">
    <source>
        <dbReference type="ARBA" id="ARBA00022801"/>
    </source>
</evidence>
<dbReference type="AlphaFoldDB" id="A0A6P8GNE1"/>
<dbReference type="SUPFAM" id="SSF57756">
    <property type="entry name" value="Retrovirus zinc finger-like domains"/>
    <property type="match status" value="1"/>
</dbReference>
<dbReference type="InterPro" id="IPR001584">
    <property type="entry name" value="Integrase_cat-core"/>
</dbReference>
<evidence type="ECO:0000259" key="13">
    <source>
        <dbReference type="PROSITE" id="PS50878"/>
    </source>
</evidence>
<dbReference type="GO" id="GO:0004523">
    <property type="term" value="F:RNA-DNA hybrid ribonuclease activity"/>
    <property type="evidence" value="ECO:0007669"/>
    <property type="project" value="UniProtKB-EC"/>
</dbReference>
<evidence type="ECO:0000256" key="3">
    <source>
        <dbReference type="ARBA" id="ARBA00022679"/>
    </source>
</evidence>
<proteinExistence type="inferred from homology"/>
<sequence>MALLIGTIGEFVPKMESWSAYVERLEQFFEASDIGAEKHVPTLISCMGPTTYGLLRNLVQPDVPKGKTYKDIVDVLRKHLEPKPLIIAERFRFNRCSQKADETVTSYAAELKQCAVHCEFGASLDEALRDRLVSGIRNEACQRRLLSEANLTFARAFELALNMETAEKDAHQLRKQDSHGEPVHKVEARSFNSTERKCYRCNGKNHSSETCHFKDSACHACGKTGHIQRACKGGVNKRRQESYGKNTRYVEAEETEFPMWTLKSDKGCKQAFRTSFTVDGKEIDMDIDTGAAQTEQLPVIVAKGSRPALCGRNWLKKITLDWKEIKHISEMHQPKSIEEVLELHSEVFKDELGTLRGITAKILVNPDISPKFCKSRPLPFAMKARVDAELDRLEKAGIISPVKHSEWAAPVVPVVKKDNSIRLCGDYKITVNQATTTETYPLPRIEELMSTLSGGKLFSKLDLASAYQQVLLEEDSKKLLTVNTHRGLFVYNRLAFGVSSAPAIFQRIMENLMKDLDVVVYLDDLLITGKTEQDHLQKLQAVLQRLQESGLRVKKAKCEFGKKQIEYLGHVLNSQGIHPSPGKVKAIKEAPAPSCVKELRAFLGLVNYYGRFVPNQSTVLAPLYRLLKDQVEWEWKRPEQGAFDKCKELLISDKVLVHYDPDLPLTLACDSSAYGIGAVIQHEMPSGKKRPIAYASRTLAPAEKKYSQIEKEGLSLIFGVKKFHQYLWGRKFKLVTDHKPLLTLFGEHKSLPTMAAARIQRWAIILSAYDYSIEYCASEKHSNADGLSRVPLPDTGEARTSRTDNVLSKVLRYVMTGWPNDVDQSLKAFHTRKCELSVERGCVLWGTRVVLPEKLRKTVLKQLHSGHQGVFKMKALARKYVWWPKIDSDVEQICKVCESFQMEQRMPRQVPLHPWEFPGQSWRRLHIDFAGPFLGHTFMIVVDAYSKWLEVFRMPSLTSQATITRLRRLFAAYGLPEHVVTDNGTQFTSEEFKNFMRQNGILHSTSAPGHPASNGLAERYVQTFKSGMKKLGQTTMDIEDKISVFLMQNRCTPNCTTGQSPADLFLNRHMRTRLDLIVPDSAVTVRKKQYMQKFYHDQRAVNRSFTLDDPVYLQNTAGGREKWIPGVIAEQTGPVSYKVQGTDSDGTYRRQGDQLRARVPTDDLDLNTDCTTTGPDVIQDDNPAQNAKPVQMDNAEMQAVPQTLRRSARERKPPERYEP</sequence>
<dbReference type="Proteomes" id="UP000515152">
    <property type="component" value="Chromosome 17"/>
</dbReference>
<dbReference type="EC" id="3.1.26.4" evidence="2"/>
<accession>A0A6P8GNE1</accession>
<organism evidence="15 16">
    <name type="scientific">Clupea harengus</name>
    <name type="common">Atlantic herring</name>
    <dbReference type="NCBI Taxonomy" id="7950"/>
    <lineage>
        <taxon>Eukaryota</taxon>
        <taxon>Metazoa</taxon>
        <taxon>Chordata</taxon>
        <taxon>Craniata</taxon>
        <taxon>Vertebrata</taxon>
        <taxon>Euteleostomi</taxon>
        <taxon>Actinopterygii</taxon>
        <taxon>Neopterygii</taxon>
        <taxon>Teleostei</taxon>
        <taxon>Clupei</taxon>
        <taxon>Clupeiformes</taxon>
        <taxon>Clupeoidei</taxon>
        <taxon>Clupeidae</taxon>
        <taxon>Clupea</taxon>
    </lineage>
</organism>
<dbReference type="GO" id="GO:0015074">
    <property type="term" value="P:DNA integration"/>
    <property type="evidence" value="ECO:0007669"/>
    <property type="project" value="InterPro"/>
</dbReference>
<dbReference type="InterPro" id="IPR050951">
    <property type="entry name" value="Retrovirus_Pol_polyprotein"/>
</dbReference>
<dbReference type="PROSITE" id="PS50158">
    <property type="entry name" value="ZF_CCHC"/>
    <property type="match status" value="1"/>
</dbReference>
<dbReference type="Gene3D" id="1.10.340.70">
    <property type="match status" value="1"/>
</dbReference>
<dbReference type="SUPFAM" id="SSF56672">
    <property type="entry name" value="DNA/RNA polymerases"/>
    <property type="match status" value="1"/>
</dbReference>
<feature type="domain" description="Reverse transcriptase" evidence="13">
    <location>
        <begin position="395"/>
        <end position="572"/>
    </location>
</feature>
<evidence type="ECO:0000313" key="15">
    <source>
        <dbReference type="Proteomes" id="UP000515152"/>
    </source>
</evidence>
<keyword evidence="10" id="KW-0479">Metal-binding</keyword>
<dbReference type="GO" id="GO:0008270">
    <property type="term" value="F:zinc ion binding"/>
    <property type="evidence" value="ECO:0007669"/>
    <property type="project" value="UniProtKB-KW"/>
</dbReference>
<dbReference type="GO" id="GO:0003964">
    <property type="term" value="F:RNA-directed DNA polymerase activity"/>
    <property type="evidence" value="ECO:0007669"/>
    <property type="project" value="UniProtKB-KW"/>
</dbReference>
<reference evidence="16" key="1">
    <citation type="submission" date="2025-08" db="UniProtKB">
        <authorList>
            <consortium name="RefSeq"/>
        </authorList>
    </citation>
    <scope>IDENTIFICATION</scope>
</reference>
<dbReference type="Pfam" id="PF00665">
    <property type="entry name" value="rve"/>
    <property type="match status" value="1"/>
</dbReference>
<evidence type="ECO:0000256" key="6">
    <source>
        <dbReference type="ARBA" id="ARBA00022759"/>
    </source>
</evidence>
<dbReference type="InterPro" id="IPR012337">
    <property type="entry name" value="RNaseH-like_sf"/>
</dbReference>
<evidence type="ECO:0000256" key="8">
    <source>
        <dbReference type="ARBA" id="ARBA00022918"/>
    </source>
</evidence>
<dbReference type="InterPro" id="IPR000477">
    <property type="entry name" value="RT_dom"/>
</dbReference>
<dbReference type="OrthoDB" id="775972at2759"/>
<dbReference type="PANTHER" id="PTHR37984">
    <property type="entry name" value="PROTEIN CBG26694"/>
    <property type="match status" value="1"/>
</dbReference>
<dbReference type="KEGG" id="char:116224475"/>
<keyword evidence="15" id="KW-1185">Reference proteome</keyword>
<dbReference type="Gene3D" id="3.10.10.10">
    <property type="entry name" value="HIV Type 1 Reverse Transcriptase, subunit A, domain 1"/>
    <property type="match status" value="1"/>
</dbReference>
<dbReference type="GeneID" id="116224475"/>
<dbReference type="FunFam" id="1.10.340.70:FF:000003">
    <property type="entry name" value="Protein CBG25708"/>
    <property type="match status" value="1"/>
</dbReference>
<dbReference type="InterPro" id="IPR043502">
    <property type="entry name" value="DNA/RNA_pol_sf"/>
</dbReference>
<dbReference type="PROSITE" id="PS50878">
    <property type="entry name" value="RT_POL"/>
    <property type="match status" value="1"/>
</dbReference>
<dbReference type="InterPro" id="IPR036397">
    <property type="entry name" value="RNaseH_sf"/>
</dbReference>
<name>A0A6P8GNE1_CLUHA</name>
<keyword evidence="6" id="KW-0255">Endonuclease</keyword>
<feature type="domain" description="Integrase catalytic" evidence="14">
    <location>
        <begin position="910"/>
        <end position="1069"/>
    </location>
</feature>
<dbReference type="InterPro" id="IPR041373">
    <property type="entry name" value="RT_RNaseH"/>
</dbReference>
<dbReference type="Gene3D" id="3.30.420.10">
    <property type="entry name" value="Ribonuclease H-like superfamily/Ribonuclease H"/>
    <property type="match status" value="1"/>
</dbReference>
<dbReference type="Gene3D" id="4.10.60.10">
    <property type="entry name" value="Zinc finger, CCHC-type"/>
    <property type="match status" value="1"/>
</dbReference>
<dbReference type="InterPro" id="IPR041588">
    <property type="entry name" value="Integrase_H2C2"/>
</dbReference>
<evidence type="ECO:0000256" key="4">
    <source>
        <dbReference type="ARBA" id="ARBA00022695"/>
    </source>
</evidence>
<evidence type="ECO:0000256" key="1">
    <source>
        <dbReference type="ARBA" id="ARBA00010879"/>
    </source>
</evidence>
<dbReference type="PANTHER" id="PTHR37984:SF13">
    <property type="entry name" value="RIBONUCLEASE H"/>
    <property type="match status" value="1"/>
</dbReference>
<dbReference type="Pfam" id="PF17917">
    <property type="entry name" value="RT_RNaseH"/>
    <property type="match status" value="1"/>
</dbReference>
<evidence type="ECO:0000256" key="11">
    <source>
        <dbReference type="SAM" id="MobiDB-lite"/>
    </source>
</evidence>
<keyword evidence="8" id="KW-0695">RNA-directed DNA polymerase</keyword>
<protein>
    <recommendedName>
        <fullName evidence="9">Gypsy retrotransposon integrase-like protein 1</fullName>
        <ecNumber evidence="2">3.1.26.4</ecNumber>
    </recommendedName>
</protein>
<dbReference type="FunFam" id="3.10.20.370:FF:000001">
    <property type="entry name" value="Retrovirus-related Pol polyprotein from transposon 17.6-like protein"/>
    <property type="match status" value="1"/>
</dbReference>
<dbReference type="SUPFAM" id="SSF53098">
    <property type="entry name" value="Ribonuclease H-like"/>
    <property type="match status" value="1"/>
</dbReference>
<keyword evidence="10" id="KW-0862">Zinc</keyword>
<dbReference type="PROSITE" id="PS50994">
    <property type="entry name" value="INTEGRASE"/>
    <property type="match status" value="1"/>
</dbReference>
<feature type="domain" description="CCHC-type" evidence="12">
    <location>
        <begin position="218"/>
        <end position="232"/>
    </location>
</feature>
<dbReference type="CDD" id="cd01647">
    <property type="entry name" value="RT_LTR"/>
    <property type="match status" value="1"/>
</dbReference>
<evidence type="ECO:0000256" key="2">
    <source>
        <dbReference type="ARBA" id="ARBA00012180"/>
    </source>
</evidence>
<keyword evidence="3" id="KW-0808">Transferase</keyword>
<evidence type="ECO:0000256" key="5">
    <source>
        <dbReference type="ARBA" id="ARBA00022722"/>
    </source>
</evidence>
<dbReference type="Pfam" id="PF00078">
    <property type="entry name" value="RVT_1"/>
    <property type="match status" value="1"/>
</dbReference>
<dbReference type="InterPro" id="IPR036875">
    <property type="entry name" value="Znf_CCHC_sf"/>
</dbReference>
<feature type="compositionally biased region" description="Basic and acidic residues" evidence="11">
    <location>
        <begin position="1210"/>
        <end position="1219"/>
    </location>
</feature>
<evidence type="ECO:0000313" key="16">
    <source>
        <dbReference type="RefSeq" id="XP_031440293.1"/>
    </source>
</evidence>
<keyword evidence="10" id="KW-0863">Zinc-finger</keyword>
<feature type="region of interest" description="Disordered" evidence="11">
    <location>
        <begin position="1161"/>
        <end position="1219"/>
    </location>
</feature>
<dbReference type="GO" id="GO:0003676">
    <property type="term" value="F:nucleic acid binding"/>
    <property type="evidence" value="ECO:0007669"/>
    <property type="project" value="InterPro"/>
</dbReference>
<gene>
    <name evidence="16" type="primary">LOC116224475</name>
</gene>
<evidence type="ECO:0000259" key="12">
    <source>
        <dbReference type="PROSITE" id="PS50158"/>
    </source>
</evidence>
<dbReference type="InterPro" id="IPR001878">
    <property type="entry name" value="Znf_CCHC"/>
</dbReference>
<dbReference type="Gene3D" id="3.10.20.370">
    <property type="match status" value="1"/>
</dbReference>
<dbReference type="FunFam" id="3.30.70.270:FF:000026">
    <property type="entry name" value="Transposon Ty3-G Gag-Pol polyprotein"/>
    <property type="match status" value="1"/>
</dbReference>
<evidence type="ECO:0000256" key="9">
    <source>
        <dbReference type="ARBA" id="ARBA00039658"/>
    </source>
</evidence>
<dbReference type="Gene3D" id="3.30.70.270">
    <property type="match status" value="2"/>
</dbReference>
<evidence type="ECO:0000259" key="14">
    <source>
        <dbReference type="PROSITE" id="PS50994"/>
    </source>
</evidence>
<dbReference type="InterPro" id="IPR043128">
    <property type="entry name" value="Rev_trsase/Diguanyl_cyclase"/>
</dbReference>